<dbReference type="AlphaFoldDB" id="A0A6J6RSP8"/>
<feature type="compositionally biased region" description="Polar residues" evidence="6">
    <location>
        <begin position="1"/>
        <end position="15"/>
    </location>
</feature>
<reference evidence="8" key="1">
    <citation type="submission" date="2020-05" db="EMBL/GenBank/DDBJ databases">
        <authorList>
            <person name="Chiriac C."/>
            <person name="Salcher M."/>
            <person name="Ghai R."/>
            <person name="Kavagutti S V."/>
        </authorList>
    </citation>
    <scope>NUCLEOTIDE SEQUENCE</scope>
</reference>
<dbReference type="EMBL" id="CAEZYQ010000001">
    <property type="protein sequence ID" value="CAB4725625.1"/>
    <property type="molecule type" value="Genomic_DNA"/>
</dbReference>
<dbReference type="PROSITE" id="PS51296">
    <property type="entry name" value="RIESKE"/>
    <property type="match status" value="1"/>
</dbReference>
<sequence length="168" mass="16746">MSERTQATDQPTQPVAGTRLSRRHALTGVAGVGIGVPLLAACGGEENAVDPQAATTQTPATPQAPAEGETAEAASSFASTADVPVGGGAVFPDEGLVVTQPSDGEFLGFSITCPHQGCPVDRVTEEGIVCPCHGSVFDLASGAPTAGPAQSPLGAVQLRIQGTDISRA</sequence>
<dbReference type="InterPro" id="IPR036922">
    <property type="entry name" value="Rieske_2Fe-2S_sf"/>
</dbReference>
<dbReference type="SUPFAM" id="SSF50022">
    <property type="entry name" value="ISP domain"/>
    <property type="match status" value="1"/>
</dbReference>
<dbReference type="GO" id="GO:0051537">
    <property type="term" value="F:2 iron, 2 sulfur cluster binding"/>
    <property type="evidence" value="ECO:0007669"/>
    <property type="project" value="UniProtKB-KW"/>
</dbReference>
<dbReference type="PANTHER" id="PTHR10134">
    <property type="entry name" value="CYTOCHROME B-C1 COMPLEX SUBUNIT RIESKE, MITOCHONDRIAL"/>
    <property type="match status" value="1"/>
</dbReference>
<dbReference type="InterPro" id="IPR006311">
    <property type="entry name" value="TAT_signal"/>
</dbReference>
<keyword evidence="1" id="KW-0001">2Fe-2S</keyword>
<dbReference type="InterPro" id="IPR014349">
    <property type="entry name" value="Rieske_Fe-S_prot"/>
</dbReference>
<dbReference type="PROSITE" id="PS51318">
    <property type="entry name" value="TAT"/>
    <property type="match status" value="1"/>
</dbReference>
<keyword evidence="3" id="KW-0408">Iron</keyword>
<dbReference type="CDD" id="cd03467">
    <property type="entry name" value="Rieske"/>
    <property type="match status" value="1"/>
</dbReference>
<evidence type="ECO:0000256" key="1">
    <source>
        <dbReference type="ARBA" id="ARBA00022714"/>
    </source>
</evidence>
<proteinExistence type="predicted"/>
<organism evidence="8">
    <name type="scientific">freshwater metagenome</name>
    <dbReference type="NCBI Taxonomy" id="449393"/>
    <lineage>
        <taxon>unclassified sequences</taxon>
        <taxon>metagenomes</taxon>
        <taxon>ecological metagenomes</taxon>
    </lineage>
</organism>
<name>A0A6J6RSP8_9ZZZZ</name>
<gene>
    <name evidence="8" type="ORF">UFOPK2761_00131</name>
</gene>
<evidence type="ECO:0000259" key="7">
    <source>
        <dbReference type="PROSITE" id="PS51296"/>
    </source>
</evidence>
<dbReference type="Gene3D" id="2.102.10.10">
    <property type="entry name" value="Rieske [2Fe-2S] iron-sulphur domain"/>
    <property type="match status" value="1"/>
</dbReference>
<keyword evidence="5" id="KW-1015">Disulfide bond</keyword>
<evidence type="ECO:0000256" key="5">
    <source>
        <dbReference type="ARBA" id="ARBA00023157"/>
    </source>
</evidence>
<feature type="region of interest" description="Disordered" evidence="6">
    <location>
        <begin position="49"/>
        <end position="83"/>
    </location>
</feature>
<dbReference type="GO" id="GO:0046872">
    <property type="term" value="F:metal ion binding"/>
    <property type="evidence" value="ECO:0007669"/>
    <property type="project" value="UniProtKB-KW"/>
</dbReference>
<dbReference type="Pfam" id="PF00355">
    <property type="entry name" value="Rieske"/>
    <property type="match status" value="1"/>
</dbReference>
<keyword evidence="2" id="KW-0479">Metal-binding</keyword>
<evidence type="ECO:0000256" key="4">
    <source>
        <dbReference type="ARBA" id="ARBA00023014"/>
    </source>
</evidence>
<feature type="region of interest" description="Disordered" evidence="6">
    <location>
        <begin position="1"/>
        <end position="21"/>
    </location>
</feature>
<evidence type="ECO:0000256" key="2">
    <source>
        <dbReference type="ARBA" id="ARBA00022723"/>
    </source>
</evidence>
<keyword evidence="4" id="KW-0411">Iron-sulfur</keyword>
<evidence type="ECO:0000256" key="6">
    <source>
        <dbReference type="SAM" id="MobiDB-lite"/>
    </source>
</evidence>
<feature type="domain" description="Rieske" evidence="7">
    <location>
        <begin position="75"/>
        <end position="167"/>
    </location>
</feature>
<evidence type="ECO:0000256" key="3">
    <source>
        <dbReference type="ARBA" id="ARBA00023004"/>
    </source>
</evidence>
<accession>A0A6J6RSP8</accession>
<evidence type="ECO:0000313" key="8">
    <source>
        <dbReference type="EMBL" id="CAB4725625.1"/>
    </source>
</evidence>
<protein>
    <submittedName>
        <fullName evidence="8">Unannotated protein</fullName>
    </submittedName>
</protein>
<dbReference type="InterPro" id="IPR017941">
    <property type="entry name" value="Rieske_2Fe-2S"/>
</dbReference>
<feature type="compositionally biased region" description="Low complexity" evidence="6">
    <location>
        <begin position="52"/>
        <end position="81"/>
    </location>
</feature>